<evidence type="ECO:0000313" key="1">
    <source>
        <dbReference type="EMBL" id="TFV11985.1"/>
    </source>
</evidence>
<organism evidence="1 2">
    <name type="scientific">Muribacter muris</name>
    <dbReference type="NCBI Taxonomy" id="67855"/>
    <lineage>
        <taxon>Bacteria</taxon>
        <taxon>Pseudomonadati</taxon>
        <taxon>Pseudomonadota</taxon>
        <taxon>Gammaproteobacteria</taxon>
        <taxon>Pasteurellales</taxon>
        <taxon>Pasteurellaceae</taxon>
        <taxon>Muribacter</taxon>
    </lineage>
</organism>
<dbReference type="NCBIfam" id="NF033153">
    <property type="entry name" value="phage_ICD_like"/>
    <property type="match status" value="1"/>
</dbReference>
<proteinExistence type="predicted"/>
<gene>
    <name evidence="1" type="ORF">E4T80_03145</name>
</gene>
<evidence type="ECO:0000313" key="2">
    <source>
        <dbReference type="Proteomes" id="UP000297396"/>
    </source>
</evidence>
<reference evidence="1 2" key="1">
    <citation type="submission" date="2019-03" db="EMBL/GenBank/DDBJ databases">
        <title>Diversity of the mouse oral microbiome.</title>
        <authorList>
            <person name="Joseph S."/>
            <person name="Aduse-Opoku J."/>
            <person name="Curtis M."/>
            <person name="Wade W."/>
            <person name="Hashim A."/>
        </authorList>
    </citation>
    <scope>NUCLEOTIDE SEQUENCE [LARGE SCALE GENOMIC DNA]</scope>
    <source>
        <strain evidence="1 2">WT12</strain>
    </source>
</reference>
<name>A0A4Y9K5R8_9PAST</name>
<sequence>MVNHNKGTPMFTYKFLCLDREAEGYQTQVLKVSAPNEDEARWQLSARWRWLFTVAKNLPNRIVRDQAKGEVYA</sequence>
<dbReference type="EMBL" id="SPPA01000005">
    <property type="protein sequence ID" value="TFV11985.1"/>
    <property type="molecule type" value="Genomic_DNA"/>
</dbReference>
<dbReference type="OrthoDB" id="5675328at2"/>
<protein>
    <submittedName>
        <fullName evidence="1">Host cell division inhibitor Icd-like protein</fullName>
    </submittedName>
</protein>
<accession>A0A4Y9K5R8</accession>
<dbReference type="Proteomes" id="UP000297396">
    <property type="component" value="Unassembled WGS sequence"/>
</dbReference>
<comment type="caution">
    <text evidence="1">The sequence shown here is derived from an EMBL/GenBank/DDBJ whole genome shotgun (WGS) entry which is preliminary data.</text>
</comment>
<dbReference type="AlphaFoldDB" id="A0A4Y9K5R8"/>